<evidence type="ECO:0000313" key="2">
    <source>
        <dbReference type="Proteomes" id="UP000054097"/>
    </source>
</evidence>
<reference evidence="2" key="2">
    <citation type="submission" date="2015-01" db="EMBL/GenBank/DDBJ databases">
        <title>Evolutionary Origins and Diversification of the Mycorrhizal Mutualists.</title>
        <authorList>
            <consortium name="DOE Joint Genome Institute"/>
            <consortium name="Mycorrhizal Genomics Consortium"/>
            <person name="Kohler A."/>
            <person name="Kuo A."/>
            <person name="Nagy L.G."/>
            <person name="Floudas D."/>
            <person name="Copeland A."/>
            <person name="Barry K.W."/>
            <person name="Cichocki N."/>
            <person name="Veneault-Fourrey C."/>
            <person name="LaButti K."/>
            <person name="Lindquist E.A."/>
            <person name="Lipzen A."/>
            <person name="Lundell T."/>
            <person name="Morin E."/>
            <person name="Murat C."/>
            <person name="Riley R."/>
            <person name="Ohm R."/>
            <person name="Sun H."/>
            <person name="Tunlid A."/>
            <person name="Henrissat B."/>
            <person name="Grigoriev I.V."/>
            <person name="Hibbett D.S."/>
            <person name="Martin F."/>
        </authorList>
    </citation>
    <scope>NUCLEOTIDE SEQUENCE [LARGE SCALE GENOMIC DNA]</scope>
    <source>
        <strain evidence="2">MAFF 305830</strain>
    </source>
</reference>
<dbReference type="OrthoDB" id="424465at2759"/>
<dbReference type="AlphaFoldDB" id="A0A0C3AVV9"/>
<organism evidence="1 2">
    <name type="scientific">Serendipita vermifera MAFF 305830</name>
    <dbReference type="NCBI Taxonomy" id="933852"/>
    <lineage>
        <taxon>Eukaryota</taxon>
        <taxon>Fungi</taxon>
        <taxon>Dikarya</taxon>
        <taxon>Basidiomycota</taxon>
        <taxon>Agaricomycotina</taxon>
        <taxon>Agaricomycetes</taxon>
        <taxon>Sebacinales</taxon>
        <taxon>Serendipitaceae</taxon>
        <taxon>Serendipita</taxon>
    </lineage>
</organism>
<dbReference type="HOGENOM" id="CLU_2814023_0_0_1"/>
<protein>
    <submittedName>
        <fullName evidence="1">Uncharacterized protein</fullName>
    </submittedName>
</protein>
<accession>A0A0C3AVV9</accession>
<sequence length="67" mass="7634">MEDRIRINSVSIPSFEQQIEGVVPSSVKRIILEPPIKEENLRAFDTDETGPMFAFASEDKLWVVEVV</sequence>
<dbReference type="Proteomes" id="UP000054097">
    <property type="component" value="Unassembled WGS sequence"/>
</dbReference>
<reference evidence="1 2" key="1">
    <citation type="submission" date="2014-04" db="EMBL/GenBank/DDBJ databases">
        <authorList>
            <consortium name="DOE Joint Genome Institute"/>
            <person name="Kuo A."/>
            <person name="Zuccaro A."/>
            <person name="Kohler A."/>
            <person name="Nagy L.G."/>
            <person name="Floudas D."/>
            <person name="Copeland A."/>
            <person name="Barry K.W."/>
            <person name="Cichocki N."/>
            <person name="Veneault-Fourrey C."/>
            <person name="LaButti K."/>
            <person name="Lindquist E.A."/>
            <person name="Lipzen A."/>
            <person name="Lundell T."/>
            <person name="Morin E."/>
            <person name="Murat C."/>
            <person name="Sun H."/>
            <person name="Tunlid A."/>
            <person name="Henrissat B."/>
            <person name="Grigoriev I.V."/>
            <person name="Hibbett D.S."/>
            <person name="Martin F."/>
            <person name="Nordberg H.P."/>
            <person name="Cantor M.N."/>
            <person name="Hua S.X."/>
        </authorList>
    </citation>
    <scope>NUCLEOTIDE SEQUENCE [LARGE SCALE GENOMIC DNA]</scope>
    <source>
        <strain evidence="1 2">MAFF 305830</strain>
    </source>
</reference>
<gene>
    <name evidence="1" type="ORF">M408DRAFT_332000</name>
</gene>
<name>A0A0C3AVV9_SERVB</name>
<dbReference type="EMBL" id="KN824328">
    <property type="protein sequence ID" value="KIM24104.1"/>
    <property type="molecule type" value="Genomic_DNA"/>
</dbReference>
<evidence type="ECO:0000313" key="1">
    <source>
        <dbReference type="EMBL" id="KIM24104.1"/>
    </source>
</evidence>
<proteinExistence type="predicted"/>
<keyword evidence="2" id="KW-1185">Reference proteome</keyword>